<comment type="function">
    <text evidence="10">Forms passive diffusion pores that allow small molecular weight hydrophilic materials across the outer membrane.</text>
</comment>
<name>A0A165YCR4_9HYPH</name>
<evidence type="ECO:0000256" key="3">
    <source>
        <dbReference type="ARBA" id="ARBA00022452"/>
    </source>
</evidence>
<evidence type="ECO:0000256" key="9">
    <source>
        <dbReference type="ARBA" id="ARBA00023237"/>
    </source>
</evidence>
<evidence type="ECO:0000313" key="11">
    <source>
        <dbReference type="EMBL" id="KZL18723.1"/>
    </source>
</evidence>
<evidence type="ECO:0000256" key="8">
    <source>
        <dbReference type="ARBA" id="ARBA00023136"/>
    </source>
</evidence>
<evidence type="ECO:0000256" key="6">
    <source>
        <dbReference type="ARBA" id="ARBA00023065"/>
    </source>
</evidence>
<dbReference type="GO" id="GO:0009279">
    <property type="term" value="C:cell outer membrane"/>
    <property type="evidence" value="ECO:0007669"/>
    <property type="project" value="UniProtKB-SubCell"/>
</dbReference>
<protein>
    <recommendedName>
        <fullName evidence="10">Porin</fullName>
    </recommendedName>
</protein>
<reference evidence="11 12" key="1">
    <citation type="journal article" date="2016" name="Front. Microbiol.">
        <title>Comparative Genomic Analysis Reveals a Diverse Repertoire of Genes Involved in Prokaryote-Eukaryote Interactions within the Pseudovibrio Genus.</title>
        <authorList>
            <person name="Romano S."/>
            <person name="Fernandez-Guerra A."/>
            <person name="Reen F.J."/>
            <person name="Glockner F.O."/>
            <person name="Crowley S.P."/>
            <person name="O'Sullivan O."/>
            <person name="Cotter P.D."/>
            <person name="Adams C."/>
            <person name="Dobson A.D."/>
            <person name="O'Gara F."/>
        </authorList>
    </citation>
    <scope>NUCLEOTIDE SEQUENCE [LARGE SCALE GENOMIC DNA]</scope>
    <source>
        <strain evidence="11 12">Ad2</strain>
    </source>
</reference>
<dbReference type="GO" id="GO:0015288">
    <property type="term" value="F:porin activity"/>
    <property type="evidence" value="ECO:0007669"/>
    <property type="project" value="UniProtKB-KW"/>
</dbReference>
<evidence type="ECO:0000256" key="4">
    <source>
        <dbReference type="ARBA" id="ARBA00022692"/>
    </source>
</evidence>
<sequence length="444" mass="49579">MRHFTTSAVAALMMSATPVLAADLPVAPEPVEYVQICDAYGTGYFYIPGTDTCLRIRGRVRAEYRFNNFGAAPSDWSERFRNSTSTRARGYIRMDARTQTEYGLLRAYIDLFGTVDTPGFIQDDSSDPFVNRPVGSFGVDQDNTVMTLDYAFIQFGGMTVGRAQSFYDFWTGYAYGAITTVAYSDQNLWLAGYTFDLGNGLSTSWSVEDRTARQQDLFTGQYLNQIDYSSSTFFDTNIYNQGYGGMRFPDLVANIRLDQGWGSAQIMGALSEIRYLESYPSGKLGWAIGGGIEFNLPWFTNYVSGFQAVVQATYAQGAMGYVNSDWQNVNWDATAQTDGEDGITTGWSVAWGFQADFTPEWNAALQASFANARPYHLWNQNQWDVVGKIGWTPVNGFEIGTEVAYRNVGLGDLFPDYELNDGNPTRPLGQQDIISVLIRVQRDF</sequence>
<keyword evidence="7 10" id="KW-0626">Porin</keyword>
<comment type="similarity">
    <text evidence="1 10">Belongs to the alphaproteobacteria porin family.</text>
</comment>
<keyword evidence="3 10" id="KW-1134">Transmembrane beta strand</keyword>
<feature type="signal peptide" evidence="10">
    <location>
        <begin position="1"/>
        <end position="21"/>
    </location>
</feature>
<comment type="domain">
    <text evidence="10">Consists of 16-stranded beta-barrel sheets, with large surface-exposed loops, that form a transmembrane pore at the center of each barrel. The pore is partially ocluded by a peptide loop that folds into the pore lumen.</text>
</comment>
<keyword evidence="4 10" id="KW-0812">Transmembrane</keyword>
<dbReference type="InterPro" id="IPR003684">
    <property type="entry name" value="Porin_alphabac"/>
</dbReference>
<gene>
    <name evidence="11" type="primary">omp2b_1</name>
    <name evidence="11" type="ORF">PsAD2_02238</name>
</gene>
<evidence type="ECO:0000256" key="1">
    <source>
        <dbReference type="ARBA" id="ARBA00009521"/>
    </source>
</evidence>
<proteinExistence type="inferred from homology"/>
<evidence type="ECO:0000256" key="10">
    <source>
        <dbReference type="RuleBase" id="RU364005"/>
    </source>
</evidence>
<keyword evidence="2 10" id="KW-0813">Transport</keyword>
<keyword evidence="12" id="KW-1185">Reference proteome</keyword>
<organism evidence="11 12">
    <name type="scientific">Pseudovibrio axinellae</name>
    <dbReference type="NCBI Taxonomy" id="989403"/>
    <lineage>
        <taxon>Bacteria</taxon>
        <taxon>Pseudomonadati</taxon>
        <taxon>Pseudomonadota</taxon>
        <taxon>Alphaproteobacteria</taxon>
        <taxon>Hyphomicrobiales</taxon>
        <taxon>Stappiaceae</taxon>
        <taxon>Pseudovibrio</taxon>
    </lineage>
</organism>
<dbReference type="EMBL" id="LMCB01000017">
    <property type="protein sequence ID" value="KZL18723.1"/>
    <property type="molecule type" value="Genomic_DNA"/>
</dbReference>
<dbReference type="AlphaFoldDB" id="A0A165YCR4"/>
<evidence type="ECO:0000256" key="7">
    <source>
        <dbReference type="ARBA" id="ARBA00023114"/>
    </source>
</evidence>
<keyword evidence="6 10" id="KW-0406">Ion transport</keyword>
<keyword evidence="5 10" id="KW-0732">Signal</keyword>
<dbReference type="STRING" id="989403.SAMN05421798_101803"/>
<feature type="chain" id="PRO_5009361781" description="Porin" evidence="10">
    <location>
        <begin position="22"/>
        <end position="444"/>
    </location>
</feature>
<dbReference type="OrthoDB" id="7801681at2"/>
<dbReference type="GO" id="GO:0006811">
    <property type="term" value="P:monoatomic ion transport"/>
    <property type="evidence" value="ECO:0007669"/>
    <property type="project" value="UniProtKB-KW"/>
</dbReference>
<keyword evidence="8 10" id="KW-0472">Membrane</keyword>
<evidence type="ECO:0000313" key="12">
    <source>
        <dbReference type="Proteomes" id="UP000076577"/>
    </source>
</evidence>
<accession>A0A165YCR4</accession>
<dbReference type="Pfam" id="PF02530">
    <property type="entry name" value="Porin_2"/>
    <property type="match status" value="1"/>
</dbReference>
<dbReference type="RefSeq" id="WP_068005840.1">
    <property type="nucleotide sequence ID" value="NZ_FOFM01000001.1"/>
</dbReference>
<comment type="caution">
    <text evidence="11">The sequence shown here is derived from an EMBL/GenBank/DDBJ whole genome shotgun (WGS) entry which is preliminary data.</text>
</comment>
<dbReference type="GO" id="GO:0046930">
    <property type="term" value="C:pore complex"/>
    <property type="evidence" value="ECO:0007669"/>
    <property type="project" value="UniProtKB-KW"/>
</dbReference>
<comment type="subcellular location">
    <subcellularLocation>
        <location evidence="10">Cell outer membrane</location>
        <topology evidence="10">Multi-pass membrane protein</topology>
    </subcellularLocation>
</comment>
<evidence type="ECO:0000256" key="5">
    <source>
        <dbReference type="ARBA" id="ARBA00022729"/>
    </source>
</evidence>
<evidence type="ECO:0000256" key="2">
    <source>
        <dbReference type="ARBA" id="ARBA00022448"/>
    </source>
</evidence>
<dbReference type="Proteomes" id="UP000076577">
    <property type="component" value="Unassembled WGS sequence"/>
</dbReference>
<dbReference type="PATRIC" id="fig|989403.3.peg.2389"/>
<keyword evidence="9 10" id="KW-0998">Cell outer membrane</keyword>